<dbReference type="InterPro" id="IPR019079">
    <property type="entry name" value="Capsule_synth_CapA"/>
</dbReference>
<evidence type="ECO:0000259" key="2">
    <source>
        <dbReference type="SMART" id="SM00854"/>
    </source>
</evidence>
<feature type="domain" description="Capsule synthesis protein CapA" evidence="2">
    <location>
        <begin position="54"/>
        <end position="300"/>
    </location>
</feature>
<reference evidence="3 4" key="1">
    <citation type="journal article" date="2007" name="Int. J. Syst. Evol. Microbiol.">
        <title>Oceanobacillus profundus sp. nov., isolated from a deep-sea sediment core.</title>
        <authorList>
            <person name="Kim Y.G."/>
            <person name="Choi D.H."/>
            <person name="Hyun S."/>
            <person name="Cho B.C."/>
        </authorList>
    </citation>
    <scope>NUCLEOTIDE SEQUENCE [LARGE SCALE GENOMIC DNA]</scope>
    <source>
        <strain evidence="3 4">DSM 18246</strain>
    </source>
</reference>
<dbReference type="InterPro" id="IPR052169">
    <property type="entry name" value="CW_Biosynth-Accessory"/>
</dbReference>
<dbReference type="CDD" id="cd07381">
    <property type="entry name" value="MPP_CapA"/>
    <property type="match status" value="1"/>
</dbReference>
<accession>A0A417YED6</accession>
<evidence type="ECO:0000313" key="3">
    <source>
        <dbReference type="EMBL" id="RHW30989.1"/>
    </source>
</evidence>
<proteinExistence type="inferred from homology"/>
<organism evidence="3 4">
    <name type="scientific">Oceanobacillus profundus</name>
    <dbReference type="NCBI Taxonomy" id="372463"/>
    <lineage>
        <taxon>Bacteria</taxon>
        <taxon>Bacillati</taxon>
        <taxon>Bacillota</taxon>
        <taxon>Bacilli</taxon>
        <taxon>Bacillales</taxon>
        <taxon>Bacillaceae</taxon>
        <taxon>Oceanobacillus</taxon>
    </lineage>
</organism>
<dbReference type="EMBL" id="QWEH01000010">
    <property type="protein sequence ID" value="RHW30989.1"/>
    <property type="molecule type" value="Genomic_DNA"/>
</dbReference>
<dbReference type="SMART" id="SM00854">
    <property type="entry name" value="PGA_cap"/>
    <property type="match status" value="1"/>
</dbReference>
<dbReference type="PROSITE" id="PS51257">
    <property type="entry name" value="PROKAR_LIPOPROTEIN"/>
    <property type="match status" value="1"/>
</dbReference>
<evidence type="ECO:0000313" key="4">
    <source>
        <dbReference type="Proteomes" id="UP000285456"/>
    </source>
</evidence>
<keyword evidence="4" id="KW-1185">Reference proteome</keyword>
<comment type="similarity">
    <text evidence="1">Belongs to the CapA family.</text>
</comment>
<dbReference type="PANTHER" id="PTHR33393:SF12">
    <property type="entry name" value="CAPSULE BIOSYNTHESIS PROTEIN CAPA"/>
    <property type="match status" value="1"/>
</dbReference>
<evidence type="ECO:0000256" key="1">
    <source>
        <dbReference type="ARBA" id="ARBA00005662"/>
    </source>
</evidence>
<gene>
    <name evidence="3" type="ORF">D1B32_14540</name>
</gene>
<comment type="caution">
    <text evidence="3">The sequence shown here is derived from an EMBL/GenBank/DDBJ whole genome shotgun (WGS) entry which is preliminary data.</text>
</comment>
<dbReference type="PANTHER" id="PTHR33393">
    <property type="entry name" value="POLYGLUTAMINE SYNTHESIS ACCESSORY PROTEIN RV0574C-RELATED"/>
    <property type="match status" value="1"/>
</dbReference>
<sequence length="385" mass="42992">MKKRITILLALLCVAAFILVGCADKIVVTNGKGNAVRGSVVASKEFPSFSKEITISAIGDILIHSPVYMDAKTEGGYDFLPMLERVKDTLEASTITVANQETMIGGEELGLSSYPSFNSPFEVGDALKAVGVNVVTLANNHTLDRGEAAIQNAISQWETIDMMYTGAYKDQLDRENLRIYETEEDISIAFLSYTYGTNGIPVPEGKDYLVNMIDKDRIAEEVALAKEKADIVTLSLHFGNENERMPNEEQKELVQFAADQGVDIVIGHHPHVLQPMEWVTGKDGHETFVMYSLGNFLSNQQDLYQRIGGILTLSIKKTVKGDAEELEVHSPKFMPTYVTFSEDFTNYEVTPMYTLTKDELKGAHQHYKEIKAHLSQWMPELEFME</sequence>
<dbReference type="Gene3D" id="3.60.21.10">
    <property type="match status" value="1"/>
</dbReference>
<dbReference type="AlphaFoldDB" id="A0A417YED6"/>
<dbReference type="InterPro" id="IPR029052">
    <property type="entry name" value="Metallo-depent_PP-like"/>
</dbReference>
<name>A0A417YED6_9BACI</name>
<dbReference type="OrthoDB" id="9810906at2"/>
<dbReference type="SUPFAM" id="SSF56300">
    <property type="entry name" value="Metallo-dependent phosphatases"/>
    <property type="match status" value="1"/>
</dbReference>
<protein>
    <submittedName>
        <fullName evidence="3">CapA family protein</fullName>
    </submittedName>
</protein>
<dbReference type="Proteomes" id="UP000285456">
    <property type="component" value="Unassembled WGS sequence"/>
</dbReference>
<dbReference type="Pfam" id="PF09587">
    <property type="entry name" value="PGA_cap"/>
    <property type="match status" value="1"/>
</dbReference>
<dbReference type="RefSeq" id="WP_118889738.1">
    <property type="nucleotide sequence ID" value="NZ_JBHTNL010000039.1"/>
</dbReference>